<dbReference type="Proteomes" id="UP000503462">
    <property type="component" value="Chromosome 5"/>
</dbReference>
<dbReference type="PANTHER" id="PTHR43226">
    <property type="entry name" value="XAA-PRO AMINOPEPTIDASE 3"/>
    <property type="match status" value="1"/>
</dbReference>
<evidence type="ECO:0000256" key="2">
    <source>
        <dbReference type="ARBA" id="ARBA00001936"/>
    </source>
</evidence>
<comment type="similarity">
    <text evidence="4">Belongs to the peptidase M24B family.</text>
</comment>
<evidence type="ECO:0000256" key="8">
    <source>
        <dbReference type="ARBA" id="ARBA00022801"/>
    </source>
</evidence>
<keyword evidence="14" id="KW-1185">Reference proteome</keyword>
<dbReference type="AlphaFoldDB" id="A0A6H0Y4Y1"/>
<sequence length="481" mass="53773">MSWRFSRPLQAISQHVQASLGRRGLVSAAEIKFGQPLHETHPHLVKAGELTPGISALEYHHRRAELAKRLPRGSIAVLAASDVKYRSGAVFYDYHQDSNFFYLTGFKEPESLAVIEKGQSDVEYTFHLFVRPKDERAETWDGARSGVQAAQDVFNADEAYDINNIRSTLPDLIRSAKAVYTDIGTPVRSQGALEKFTLGTGTRVEGMQHALKDATVRPLRQVMNEIRLKKSQAELDCMRRAGAISGAVFTEAMKVQHRSEKQLWTDLGYGFRSQGLDGEAYVPVVAGGQNGLSIHYVRNDELLHDGQTVLVDAGGEYGGYITDITRTWPVSGRWTAPQKDLYSMVLRAQRQLVELCRETADMTLDRLHRRTEELLSQGLRDLGFDLRGSALDKLFPHHVGHYIGLDVHDAPGYQRTTPLQEGHCITIEPGIYVPDDNRWPEAFRGLAVRIEDSVIIGKDSVEVLTRTAVKDADEIEALRSL</sequence>
<dbReference type="SMART" id="SM01011">
    <property type="entry name" value="AMP_N"/>
    <property type="match status" value="1"/>
</dbReference>
<dbReference type="GO" id="GO:0070006">
    <property type="term" value="F:metalloaminopeptidase activity"/>
    <property type="evidence" value="ECO:0007669"/>
    <property type="project" value="InterPro"/>
</dbReference>
<keyword evidence="9" id="KW-0482">Metalloprotease</keyword>
<evidence type="ECO:0000256" key="7">
    <source>
        <dbReference type="ARBA" id="ARBA00022723"/>
    </source>
</evidence>
<keyword evidence="6" id="KW-0031">Aminopeptidase</keyword>
<dbReference type="CDD" id="cd01087">
    <property type="entry name" value="Prolidase"/>
    <property type="match status" value="1"/>
</dbReference>
<dbReference type="InterPro" id="IPR029149">
    <property type="entry name" value="Creatin/AminoP/Spt16_N"/>
</dbReference>
<dbReference type="Pfam" id="PF00557">
    <property type="entry name" value="Peptidase_M24"/>
    <property type="match status" value="1"/>
</dbReference>
<dbReference type="PANTHER" id="PTHR43226:SF4">
    <property type="entry name" value="XAA-PRO AMINOPEPTIDASE 3"/>
    <property type="match status" value="1"/>
</dbReference>
<proteinExistence type="inferred from homology"/>
<dbReference type="EMBL" id="CP051143">
    <property type="protein sequence ID" value="QIX01898.1"/>
    <property type="molecule type" value="Genomic_DNA"/>
</dbReference>
<organism evidence="13 14">
    <name type="scientific">Peltaster fructicola</name>
    <dbReference type="NCBI Taxonomy" id="286661"/>
    <lineage>
        <taxon>Eukaryota</taxon>
        <taxon>Fungi</taxon>
        <taxon>Dikarya</taxon>
        <taxon>Ascomycota</taxon>
        <taxon>Pezizomycotina</taxon>
        <taxon>Dothideomycetes</taxon>
        <taxon>Dothideomycetes incertae sedis</taxon>
        <taxon>Peltaster</taxon>
    </lineage>
</organism>
<evidence type="ECO:0000313" key="14">
    <source>
        <dbReference type="Proteomes" id="UP000503462"/>
    </source>
</evidence>
<keyword evidence="6" id="KW-0645">Protease</keyword>
<protein>
    <recommendedName>
        <fullName evidence="5">Xaa-Pro aminopeptidase</fullName>
        <ecNumber evidence="5">3.4.11.9</ecNumber>
    </recommendedName>
    <alternativeName>
        <fullName evidence="11">Aminoacylproline aminopeptidase</fullName>
    </alternativeName>
</protein>
<dbReference type="InterPro" id="IPR000994">
    <property type="entry name" value="Pept_M24"/>
</dbReference>
<comment type="function">
    <text evidence="3">Catalyzes the removal of a penultimate prolyl residue from the N-termini of peptides.</text>
</comment>
<dbReference type="Gene3D" id="3.90.230.10">
    <property type="entry name" value="Creatinase/methionine aminopeptidase superfamily"/>
    <property type="match status" value="1"/>
</dbReference>
<dbReference type="SUPFAM" id="SSF55920">
    <property type="entry name" value="Creatinase/aminopeptidase"/>
    <property type="match status" value="1"/>
</dbReference>
<dbReference type="Gene3D" id="3.40.350.10">
    <property type="entry name" value="Creatinase/prolidase N-terminal domain"/>
    <property type="match status" value="1"/>
</dbReference>
<keyword evidence="7" id="KW-0479">Metal-binding</keyword>
<evidence type="ECO:0000256" key="1">
    <source>
        <dbReference type="ARBA" id="ARBA00001424"/>
    </source>
</evidence>
<dbReference type="GO" id="GO:0006508">
    <property type="term" value="P:proteolysis"/>
    <property type="evidence" value="ECO:0007669"/>
    <property type="project" value="TreeGrafter"/>
</dbReference>
<evidence type="ECO:0000256" key="10">
    <source>
        <dbReference type="ARBA" id="ARBA00023211"/>
    </source>
</evidence>
<comment type="cofactor">
    <cofactor evidence="2">
        <name>Mn(2+)</name>
        <dbReference type="ChEBI" id="CHEBI:29035"/>
    </cofactor>
</comment>
<keyword evidence="10" id="KW-0464">Manganese</keyword>
<dbReference type="GO" id="GO:0005739">
    <property type="term" value="C:mitochondrion"/>
    <property type="evidence" value="ECO:0007669"/>
    <property type="project" value="TreeGrafter"/>
</dbReference>
<dbReference type="InterPro" id="IPR052433">
    <property type="entry name" value="X-Pro_dipept-like"/>
</dbReference>
<dbReference type="InterPro" id="IPR007865">
    <property type="entry name" value="Aminopep_P_N"/>
</dbReference>
<dbReference type="Pfam" id="PF05195">
    <property type="entry name" value="AMP_N"/>
    <property type="match status" value="1"/>
</dbReference>
<dbReference type="InterPro" id="IPR036005">
    <property type="entry name" value="Creatinase/aminopeptidase-like"/>
</dbReference>
<evidence type="ECO:0000256" key="6">
    <source>
        <dbReference type="ARBA" id="ARBA00022438"/>
    </source>
</evidence>
<feature type="domain" description="Aminopeptidase P N-terminal" evidence="12">
    <location>
        <begin position="54"/>
        <end position="190"/>
    </location>
</feature>
<evidence type="ECO:0000259" key="12">
    <source>
        <dbReference type="SMART" id="SM01011"/>
    </source>
</evidence>
<comment type="catalytic activity">
    <reaction evidence="1">
        <text>Release of any N-terminal amino acid, including proline, that is linked to proline, even from a dipeptide or tripeptide.</text>
        <dbReference type="EC" id="3.4.11.9"/>
    </reaction>
</comment>
<keyword evidence="8" id="KW-0378">Hydrolase</keyword>
<gene>
    <name evidence="13" type="ORF">AMS68_007415</name>
</gene>
<dbReference type="EC" id="3.4.11.9" evidence="5"/>
<evidence type="ECO:0000313" key="13">
    <source>
        <dbReference type="EMBL" id="QIX01898.1"/>
    </source>
</evidence>
<reference evidence="13 14" key="1">
    <citation type="journal article" date="2016" name="Sci. Rep.">
        <title>Peltaster fructicola genome reveals evolution from an invasive phytopathogen to an ectophytic parasite.</title>
        <authorList>
            <person name="Xu C."/>
            <person name="Chen H."/>
            <person name="Gleason M.L."/>
            <person name="Xu J.R."/>
            <person name="Liu H."/>
            <person name="Zhang R."/>
            <person name="Sun G."/>
        </authorList>
    </citation>
    <scope>NUCLEOTIDE SEQUENCE [LARGE SCALE GENOMIC DNA]</scope>
    <source>
        <strain evidence="13 14">LNHT1506</strain>
    </source>
</reference>
<accession>A0A6H0Y4Y1</accession>
<evidence type="ECO:0000256" key="11">
    <source>
        <dbReference type="ARBA" id="ARBA00030849"/>
    </source>
</evidence>
<evidence type="ECO:0000256" key="9">
    <source>
        <dbReference type="ARBA" id="ARBA00023049"/>
    </source>
</evidence>
<dbReference type="OrthoDB" id="4215474at2759"/>
<evidence type="ECO:0000256" key="4">
    <source>
        <dbReference type="ARBA" id="ARBA00008766"/>
    </source>
</evidence>
<name>A0A6H0Y4Y1_9PEZI</name>
<evidence type="ECO:0000256" key="5">
    <source>
        <dbReference type="ARBA" id="ARBA00012574"/>
    </source>
</evidence>
<evidence type="ECO:0000256" key="3">
    <source>
        <dbReference type="ARBA" id="ARBA00002443"/>
    </source>
</evidence>
<dbReference type="GO" id="GO:0030145">
    <property type="term" value="F:manganese ion binding"/>
    <property type="evidence" value="ECO:0007669"/>
    <property type="project" value="InterPro"/>
</dbReference>
<dbReference type="SUPFAM" id="SSF53092">
    <property type="entry name" value="Creatinase/prolidase N-terminal domain"/>
    <property type="match status" value="1"/>
</dbReference>